<dbReference type="EMBL" id="JACHGT010000019">
    <property type="protein sequence ID" value="MBB6038967.1"/>
    <property type="molecule type" value="Genomic_DNA"/>
</dbReference>
<keyword evidence="2" id="KW-1185">Reference proteome</keyword>
<dbReference type="InterPro" id="IPR016024">
    <property type="entry name" value="ARM-type_fold"/>
</dbReference>
<dbReference type="AlphaFoldDB" id="A0A841FZZ1"/>
<organism evidence="1 2">
    <name type="scientific">Phytomonospora endophytica</name>
    <dbReference type="NCBI Taxonomy" id="714109"/>
    <lineage>
        <taxon>Bacteria</taxon>
        <taxon>Bacillati</taxon>
        <taxon>Actinomycetota</taxon>
        <taxon>Actinomycetes</taxon>
        <taxon>Micromonosporales</taxon>
        <taxon>Micromonosporaceae</taxon>
        <taxon>Phytomonospora</taxon>
    </lineage>
</organism>
<sequence length="478" mass="52137">MSSPLARARARVTGVAANPAAPAEVLLRLLQPGDDRWSDALFSERGELPGAVYDAVVAHPGTEVRAAFATGWRIPAAQRSRLVMDLSPHVRTMLATGGRPHREPVEELPAEVFARLARDPNPVVRAAIAAEVAIGDDALELLCADPDARVRRIAIETWPEPSDAVIERLRGDEDARVRRAALWHAGMRDGAAAAEFLADPETLSRPRERLIEEAPLPFAVYERLARDQAPLVRKAVAANPGLSAHLVDRLAVDPDKRVRLAVSMRAELTERQRAAVDVHVTRSDRFDPPAWARQNLDHPDLMRMCATSAHIGLRRAAAHSSSLPPDLVVLLSADADHAVRLLLCENHPGVAPEVLLSTYLEAKALTRGDLLHKPGFPREGLADRFSTDPDPERRWLAVLDPAVTATRLIRLSADPDELVRAAAAPHERLPAERARALLDDPVRMVARAAARHPGLPVDVMHRLLDDAQIPRSTPPPPG</sequence>
<comment type="caution">
    <text evidence="1">The sequence shown here is derived from an EMBL/GenBank/DDBJ whole genome shotgun (WGS) entry which is preliminary data.</text>
</comment>
<reference evidence="1 2" key="1">
    <citation type="submission" date="2020-08" db="EMBL/GenBank/DDBJ databases">
        <title>Genomic Encyclopedia of Type Strains, Phase IV (KMG-IV): sequencing the most valuable type-strain genomes for metagenomic binning, comparative biology and taxonomic classification.</title>
        <authorList>
            <person name="Goeker M."/>
        </authorList>
    </citation>
    <scope>NUCLEOTIDE SEQUENCE [LARGE SCALE GENOMIC DNA]</scope>
    <source>
        <strain evidence="1 2">YIM 65646</strain>
    </source>
</reference>
<dbReference type="RefSeq" id="WP_184791925.1">
    <property type="nucleotide sequence ID" value="NZ_BONT01000055.1"/>
</dbReference>
<protein>
    <recommendedName>
        <fullName evidence="3">Leucine rich repeat variant</fullName>
    </recommendedName>
</protein>
<dbReference type="InterPro" id="IPR011989">
    <property type="entry name" value="ARM-like"/>
</dbReference>
<gene>
    <name evidence="1" type="ORF">HNR73_006856</name>
</gene>
<dbReference type="Gene3D" id="1.25.10.10">
    <property type="entry name" value="Leucine-rich Repeat Variant"/>
    <property type="match status" value="2"/>
</dbReference>
<proteinExistence type="predicted"/>
<evidence type="ECO:0008006" key="3">
    <source>
        <dbReference type="Google" id="ProtNLM"/>
    </source>
</evidence>
<dbReference type="Proteomes" id="UP000548476">
    <property type="component" value="Unassembled WGS sequence"/>
</dbReference>
<dbReference type="SUPFAM" id="SSF48371">
    <property type="entry name" value="ARM repeat"/>
    <property type="match status" value="2"/>
</dbReference>
<evidence type="ECO:0000313" key="1">
    <source>
        <dbReference type="EMBL" id="MBB6038967.1"/>
    </source>
</evidence>
<name>A0A841FZZ1_9ACTN</name>
<accession>A0A841FZZ1</accession>
<evidence type="ECO:0000313" key="2">
    <source>
        <dbReference type="Proteomes" id="UP000548476"/>
    </source>
</evidence>